<dbReference type="Gene3D" id="3.40.50.1400">
    <property type="match status" value="2"/>
</dbReference>
<gene>
    <name evidence="3" type="ORF">SAMN02745174_01955</name>
</gene>
<dbReference type="PIRSF" id="PIRSF033579">
    <property type="entry name" value="Anaer_Co_chel"/>
    <property type="match status" value="1"/>
</dbReference>
<dbReference type="EMBL" id="FUWX01000015">
    <property type="protein sequence ID" value="SJZ92395.1"/>
    <property type="molecule type" value="Genomic_DNA"/>
</dbReference>
<keyword evidence="4" id="KW-1185">Reference proteome</keyword>
<sequence length="252" mass="29477">MNKKAIIISNYGSMNLDVYETTYMDLEKLFKREFSDFDVYSTYNSERILKKLEKKYGILLENLEISLERMEKEEYEEVYIQPTYIIPGGEYEKLLEVMEKYKGKFNILKIGEPLFGDLDDIENFAEIAKKLFTDKNNAYIFAAHGSKGKNVMYYGMLAHKLKIKNDNFFTITLEEGLPFEEVEETILDGYENAFIIPLLVVSGHHFQKDINEKILSFLCEKGIQSEVKYRSLLDVPGVKNIYVSHCWKIIEL</sequence>
<dbReference type="RefSeq" id="WP_078694418.1">
    <property type="nucleotide sequence ID" value="NZ_FUWX01000015.1"/>
</dbReference>
<dbReference type="GO" id="GO:0046872">
    <property type="term" value="F:metal ion binding"/>
    <property type="evidence" value="ECO:0007669"/>
    <property type="project" value="UniProtKB-KW"/>
</dbReference>
<dbReference type="SUPFAM" id="SSF53800">
    <property type="entry name" value="Chelatase"/>
    <property type="match status" value="1"/>
</dbReference>
<dbReference type="AlphaFoldDB" id="A0A1T4PLF0"/>
<evidence type="ECO:0000256" key="1">
    <source>
        <dbReference type="PIRSR" id="PIRSR033579-1"/>
    </source>
</evidence>
<reference evidence="3 4" key="1">
    <citation type="submission" date="2017-02" db="EMBL/GenBank/DDBJ databases">
        <authorList>
            <person name="Peterson S.W."/>
        </authorList>
    </citation>
    <scope>NUCLEOTIDE SEQUENCE [LARGE SCALE GENOMIC DNA]</scope>
    <source>
        <strain evidence="3 4">ATCC 700028</strain>
    </source>
</reference>
<feature type="binding site" evidence="2">
    <location>
        <position position="175"/>
    </location>
    <ligand>
        <name>Co(2+)</name>
        <dbReference type="ChEBI" id="CHEBI:48828"/>
    </ligand>
</feature>
<evidence type="ECO:0000313" key="3">
    <source>
        <dbReference type="EMBL" id="SJZ92395.1"/>
    </source>
</evidence>
<organism evidence="3 4">
    <name type="scientific">Cetobacterium ceti</name>
    <dbReference type="NCBI Taxonomy" id="180163"/>
    <lineage>
        <taxon>Bacteria</taxon>
        <taxon>Fusobacteriati</taxon>
        <taxon>Fusobacteriota</taxon>
        <taxon>Fusobacteriia</taxon>
        <taxon>Fusobacteriales</taxon>
        <taxon>Fusobacteriaceae</taxon>
        <taxon>Cetobacterium</taxon>
    </lineage>
</organism>
<evidence type="ECO:0000313" key="4">
    <source>
        <dbReference type="Proteomes" id="UP000191153"/>
    </source>
</evidence>
<dbReference type="GO" id="GO:0016852">
    <property type="term" value="F:sirohydrochlorin cobaltochelatase activity"/>
    <property type="evidence" value="ECO:0007669"/>
    <property type="project" value="InterPro"/>
</dbReference>
<feature type="binding site" evidence="2">
    <location>
        <position position="205"/>
    </location>
    <ligand>
        <name>Co(2+)</name>
        <dbReference type="ChEBI" id="CHEBI:48828"/>
    </ligand>
</feature>
<dbReference type="Pfam" id="PF06180">
    <property type="entry name" value="CbiK"/>
    <property type="match status" value="1"/>
</dbReference>
<dbReference type="OrthoDB" id="9770331at2"/>
<dbReference type="Proteomes" id="UP000191153">
    <property type="component" value="Unassembled WGS sequence"/>
</dbReference>
<dbReference type="GO" id="GO:0019251">
    <property type="term" value="P:anaerobic cobalamin biosynthetic process"/>
    <property type="evidence" value="ECO:0007669"/>
    <property type="project" value="InterPro"/>
</dbReference>
<feature type="active site" description="Proton acceptor" evidence="1">
    <location>
        <position position="144"/>
    </location>
</feature>
<evidence type="ECO:0000256" key="2">
    <source>
        <dbReference type="PIRSR" id="PIRSR033579-3"/>
    </source>
</evidence>
<dbReference type="STRING" id="180163.SAMN02745174_01955"/>
<accession>A0A1T4PLF0</accession>
<name>A0A1T4PLF0_9FUSO</name>
<protein>
    <submittedName>
        <fullName evidence="3">Sirohydrochlorin cobaltochelatase</fullName>
    </submittedName>
</protein>
<feature type="binding site" evidence="2">
    <location>
        <position position="144"/>
    </location>
    <ligand>
        <name>Co(2+)</name>
        <dbReference type="ChEBI" id="CHEBI:48828"/>
    </ligand>
</feature>
<keyword evidence="2" id="KW-0170">Cobalt</keyword>
<keyword evidence="2" id="KW-0479">Metal-binding</keyword>
<proteinExistence type="predicted"/>
<dbReference type="InterPro" id="IPR010388">
    <property type="entry name" value="Anaerobic_Co-chelatase"/>
</dbReference>